<proteinExistence type="predicted"/>
<dbReference type="Proteomes" id="UP000078295">
    <property type="component" value="Unassembled WGS sequence"/>
</dbReference>
<dbReference type="EMBL" id="LXHQ01000046">
    <property type="protein sequence ID" value="OAV23092.1"/>
    <property type="molecule type" value="Genomic_DNA"/>
</dbReference>
<accession>A0AB36DL98</accession>
<evidence type="ECO:0000313" key="1">
    <source>
        <dbReference type="EMBL" id="OAV23092.1"/>
    </source>
</evidence>
<dbReference type="AlphaFoldDB" id="A0AB36DL98"/>
<evidence type="ECO:0000313" key="2">
    <source>
        <dbReference type="Proteomes" id="UP000078295"/>
    </source>
</evidence>
<comment type="caution">
    <text evidence="1">The sequence shown here is derived from an EMBL/GenBank/DDBJ whole genome shotgun (WGS) entry which is preliminary data.</text>
</comment>
<protein>
    <submittedName>
        <fullName evidence="1">Uncharacterized protein</fullName>
    </submittedName>
</protein>
<organism evidence="1 2">
    <name type="scientific">Moraxella catarrhalis</name>
    <name type="common">Branhamella catarrhalis</name>
    <dbReference type="NCBI Taxonomy" id="480"/>
    <lineage>
        <taxon>Bacteria</taxon>
        <taxon>Pseudomonadati</taxon>
        <taxon>Pseudomonadota</taxon>
        <taxon>Gammaproteobacteria</taxon>
        <taxon>Moraxellales</taxon>
        <taxon>Moraxellaceae</taxon>
        <taxon>Moraxella</taxon>
    </lineage>
</organism>
<sequence length="141" mass="15088">MTALTSSLVTTVGVVLGDEGKTDGVSSEMLGTTAVVSVTTGGVCVGAVAHADNAKAITLKEKAAEIFINLSCVDQVLCVHKHSTADWRCEFLDCLIMVTTYTCLKLATMMAILSYANLIKQINRLASAQNFAMVLWYLDSY</sequence>
<reference evidence="1 2" key="1">
    <citation type="journal article" date="2016" name="Genome Biol. Evol.">
        <title>Comparative Genomic Analyses of the Moraxella catarrhalis Serosensitive and Seroresistant Lineages Demonstrate Their Independent Evolution.</title>
        <authorList>
            <person name="Earl J.P."/>
            <person name="de Vries S.P."/>
            <person name="Ahmed A."/>
            <person name="Powell E."/>
            <person name="Schultz M.P."/>
            <person name="Hermans P.W."/>
            <person name="Hill D.J."/>
            <person name="Zhou Z."/>
            <person name="Constantinidou C.I."/>
            <person name="Hu F.Z."/>
            <person name="Bootsma H.J."/>
            <person name="Ehrlich G.D."/>
        </authorList>
    </citation>
    <scope>NUCLEOTIDE SEQUENCE [LARGE SCALE GENOMIC DNA]</scope>
    <source>
        <strain evidence="1 2">F23</strain>
    </source>
</reference>
<name>A0AB36DL98_MORCA</name>
<gene>
    <name evidence="1" type="ORF">AO370_1750</name>
</gene>